<evidence type="ECO:0000313" key="2">
    <source>
        <dbReference type="Proteomes" id="UP000811619"/>
    </source>
</evidence>
<protein>
    <submittedName>
        <fullName evidence="1">Uncharacterized protein</fullName>
    </submittedName>
</protein>
<dbReference type="Proteomes" id="UP000811619">
    <property type="component" value="Unassembled WGS sequence"/>
</dbReference>
<name>A0A8K0J1T5_9HYPO</name>
<sequence length="111" mass="12154">MIRGLRKKTRGAGDDDMPYDPFGGLQLAFERVDLSADALREYHSEWVDVTRSKNEYLAGGYSPDEYISRALYEAFAGLGISVAEDKAERKRDVGTAAARDAAAATATDDVF</sequence>
<organism evidence="1 2">
    <name type="scientific">Claviceps africana</name>
    <dbReference type="NCBI Taxonomy" id="83212"/>
    <lineage>
        <taxon>Eukaryota</taxon>
        <taxon>Fungi</taxon>
        <taxon>Dikarya</taxon>
        <taxon>Ascomycota</taxon>
        <taxon>Pezizomycotina</taxon>
        <taxon>Sordariomycetes</taxon>
        <taxon>Hypocreomycetidae</taxon>
        <taxon>Hypocreales</taxon>
        <taxon>Clavicipitaceae</taxon>
        <taxon>Claviceps</taxon>
    </lineage>
</organism>
<dbReference type="OrthoDB" id="5963at2759"/>
<dbReference type="AlphaFoldDB" id="A0A8K0J1T5"/>
<keyword evidence="2" id="KW-1185">Reference proteome</keyword>
<dbReference type="EMBL" id="SRPY01001068">
    <property type="protein sequence ID" value="KAG5914773.1"/>
    <property type="molecule type" value="Genomic_DNA"/>
</dbReference>
<gene>
    <name evidence="1" type="ORF">E4U42_000311</name>
</gene>
<comment type="caution">
    <text evidence="1">The sequence shown here is derived from an EMBL/GenBank/DDBJ whole genome shotgun (WGS) entry which is preliminary data.</text>
</comment>
<proteinExistence type="predicted"/>
<evidence type="ECO:0000313" key="1">
    <source>
        <dbReference type="EMBL" id="KAG5914773.1"/>
    </source>
</evidence>
<reference evidence="1" key="1">
    <citation type="journal article" date="2020" name="bioRxiv">
        <title>Whole genome comparisons of ergot fungi reveals the divergence and evolution of species within the genus Claviceps are the result of varying mechanisms driving genome evolution and host range expansion.</title>
        <authorList>
            <person name="Wyka S.A."/>
            <person name="Mondo S.J."/>
            <person name="Liu M."/>
            <person name="Dettman J."/>
            <person name="Nalam V."/>
            <person name="Broders K.D."/>
        </authorList>
    </citation>
    <scope>NUCLEOTIDE SEQUENCE</scope>
    <source>
        <strain evidence="1">CCC 489</strain>
    </source>
</reference>
<accession>A0A8K0J1T5</accession>